<dbReference type="InterPro" id="IPR054496">
    <property type="entry name" value="E217_GP41"/>
</dbReference>
<name>A0A379QJY0_SALER</name>
<evidence type="ECO:0000313" key="2">
    <source>
        <dbReference type="Proteomes" id="UP000254597"/>
    </source>
</evidence>
<protein>
    <submittedName>
        <fullName evidence="1">Uncharacterized protein</fullName>
    </submittedName>
</protein>
<dbReference type="EMBL" id="UGWP01000004">
    <property type="protein sequence ID" value="SUF57508.1"/>
    <property type="molecule type" value="Genomic_DNA"/>
</dbReference>
<dbReference type="AlphaFoldDB" id="A0A379QJY0"/>
<reference evidence="1 2" key="1">
    <citation type="submission" date="2018-06" db="EMBL/GenBank/DDBJ databases">
        <authorList>
            <consortium name="Pathogen Informatics"/>
            <person name="Doyle S."/>
        </authorList>
    </citation>
    <scope>NUCLEOTIDE SEQUENCE [LARGE SCALE GENOMIC DNA]</scope>
    <source>
        <strain evidence="1 2">NCTC10252</strain>
    </source>
</reference>
<dbReference type="Proteomes" id="UP000254597">
    <property type="component" value="Unassembled WGS sequence"/>
</dbReference>
<evidence type="ECO:0000313" key="1">
    <source>
        <dbReference type="EMBL" id="SUF57508.1"/>
    </source>
</evidence>
<gene>
    <name evidence="1" type="ORF">NCTC10252_02777</name>
</gene>
<organism evidence="1 2">
    <name type="scientific">Salmonella enterica</name>
    <name type="common">Salmonella choleraesuis</name>
    <dbReference type="NCBI Taxonomy" id="28901"/>
    <lineage>
        <taxon>Bacteria</taxon>
        <taxon>Pseudomonadati</taxon>
        <taxon>Pseudomonadota</taxon>
        <taxon>Gammaproteobacteria</taxon>
        <taxon>Enterobacterales</taxon>
        <taxon>Enterobacteriaceae</taxon>
        <taxon>Salmonella</taxon>
    </lineage>
</organism>
<sequence>MSELDPRVVVIEIDSGGTVERFTDLSMSASGTKFGNANQNECTIKITNLQKSTRNRLITETSPFNKNKKTARLSLYVGRQSTGTRLLYVGDVTSAVPSQPPDITLTMKSKTGNGQKGAVIAQSNGAQASLSAIAKQAAGNMGMKLSFEATDKNIANYSFSGAALKQTERLASAGDVDVFVDDDRLIIKDKGKPLSGSVRVLDKDSGMIGIPEITEKGVKVKFLLDQQTTLGSELQITSKLNPAANGSYTISKLQFEIATHDTPFYFIAEATRNG</sequence>
<accession>A0A379QJY0</accession>
<dbReference type="Pfam" id="PF22759">
    <property type="entry name" value="E217_GP41"/>
    <property type="match status" value="1"/>
</dbReference>
<proteinExistence type="predicted"/>